<keyword evidence="4" id="KW-1185">Reference proteome</keyword>
<evidence type="ECO:0000256" key="1">
    <source>
        <dbReference type="SAM" id="SignalP"/>
    </source>
</evidence>
<dbReference type="PANTHER" id="PTHR46019:SF4">
    <property type="entry name" value="BPI FOLD-CONTAINING FAMILY B MEMBER 4"/>
    <property type="match status" value="1"/>
</dbReference>
<comment type="caution">
    <text evidence="3">The sequence shown here is derived from an EMBL/GenBank/DDBJ whole genome shotgun (WGS) entry which is preliminary data.</text>
</comment>
<feature type="non-terminal residue" evidence="3">
    <location>
        <position position="1"/>
    </location>
</feature>
<feature type="chain" id="PRO_5029619363" evidence="1">
    <location>
        <begin position="21"/>
        <end position="379"/>
    </location>
</feature>
<feature type="non-terminal residue" evidence="3">
    <location>
        <position position="379"/>
    </location>
</feature>
<evidence type="ECO:0000259" key="2">
    <source>
        <dbReference type="Pfam" id="PF01273"/>
    </source>
</evidence>
<dbReference type="Gene3D" id="3.15.10.10">
    <property type="entry name" value="Bactericidal permeability-increasing protein, domain 1"/>
    <property type="match status" value="1"/>
</dbReference>
<organism evidence="3 4">
    <name type="scientific">Amazona guildingii</name>
    <dbReference type="NCBI Taxonomy" id="175529"/>
    <lineage>
        <taxon>Eukaryota</taxon>
        <taxon>Metazoa</taxon>
        <taxon>Chordata</taxon>
        <taxon>Craniata</taxon>
        <taxon>Vertebrata</taxon>
        <taxon>Euteleostomi</taxon>
        <taxon>Archelosauria</taxon>
        <taxon>Archosauria</taxon>
        <taxon>Dinosauria</taxon>
        <taxon>Saurischia</taxon>
        <taxon>Theropoda</taxon>
        <taxon>Coelurosauria</taxon>
        <taxon>Aves</taxon>
        <taxon>Neognathae</taxon>
        <taxon>Neoaves</taxon>
        <taxon>Telluraves</taxon>
        <taxon>Australaves</taxon>
        <taxon>Psittaciformes</taxon>
        <taxon>Psittacidae</taxon>
        <taxon>Amazona</taxon>
    </lineage>
</organism>
<dbReference type="InterPro" id="IPR051660">
    <property type="entry name" value="BPI_fold-BPI/LBP"/>
</dbReference>
<feature type="domain" description="Lipid-binding serum glycoprotein N-terminal" evidence="2">
    <location>
        <begin position="85"/>
        <end position="205"/>
    </location>
</feature>
<protein>
    <submittedName>
        <fullName evidence="3">BPIB4 protein</fullName>
    </submittedName>
</protein>
<name>A0A7L0MK67_9PSIT</name>
<sequence>TMALALGIALLCALLTPSLSQPKDATLRLSRGVLSDARGDAPRDAIPMAGAGGTMDQGHVLGDGDPLSTVGILGGPGGPLGSGGLLSILGEGGLLSTVQGPTGLRIMDLTVPRVSMRLLPDIGVHLNLYTVVAPNGKCLLGLLDIVVEVNNTSRVRLTMDGTGYPRLVTEGCDTLLGGIQVRPLRGLLPIVDNLLASILHRLLPNLGTLPGGRHRLGLVNNQLGLVNCEHWSTKLTMKANTAVFCLCFLSMELQAVTGRVAGGLVNQPGRARSCPHGPAGSRGPAALHGSHRLGISMTLLSSELRIRAVQPCANTPWSPVMAPFGLLPAETLRFGCWPVSKAYPRSHKPLLEITAPEAPGVTLKESQGAIQLTAAAEVM</sequence>
<dbReference type="Proteomes" id="UP000531168">
    <property type="component" value="Unassembled WGS sequence"/>
</dbReference>
<dbReference type="SUPFAM" id="SSF55394">
    <property type="entry name" value="Bactericidal permeability-increasing protein, BPI"/>
    <property type="match status" value="1"/>
</dbReference>
<keyword evidence="1" id="KW-0732">Signal</keyword>
<evidence type="ECO:0000313" key="4">
    <source>
        <dbReference type="Proteomes" id="UP000531168"/>
    </source>
</evidence>
<reference evidence="3 4" key="1">
    <citation type="submission" date="2019-09" db="EMBL/GenBank/DDBJ databases">
        <title>Bird 10,000 Genomes (B10K) Project - Family phase.</title>
        <authorList>
            <person name="Zhang G."/>
        </authorList>
    </citation>
    <scope>NUCLEOTIDE SEQUENCE [LARGE SCALE GENOMIC DNA]</scope>
    <source>
        <strain evidence="3">B10K-DU-001-46</strain>
        <tissue evidence="3">Muscle</tissue>
    </source>
</reference>
<dbReference type="EMBL" id="VXAR01010544">
    <property type="protein sequence ID" value="NXK80958.1"/>
    <property type="molecule type" value="Genomic_DNA"/>
</dbReference>
<evidence type="ECO:0000313" key="3">
    <source>
        <dbReference type="EMBL" id="NXK80958.1"/>
    </source>
</evidence>
<dbReference type="GO" id="GO:0008289">
    <property type="term" value="F:lipid binding"/>
    <property type="evidence" value="ECO:0007669"/>
    <property type="project" value="InterPro"/>
</dbReference>
<dbReference type="AlphaFoldDB" id="A0A7L0MK67"/>
<dbReference type="PANTHER" id="PTHR46019">
    <property type="entry name" value="BPI FOLD-CONTAINING FAMILY B MEMBER 4-RELATED"/>
    <property type="match status" value="1"/>
</dbReference>
<dbReference type="InterPro" id="IPR017942">
    <property type="entry name" value="Lipid-bd_serum_glycop_N"/>
</dbReference>
<dbReference type="Pfam" id="PF01273">
    <property type="entry name" value="LBP_BPI_CETP"/>
    <property type="match status" value="1"/>
</dbReference>
<accession>A0A7L0MK67</accession>
<dbReference type="InterPro" id="IPR017943">
    <property type="entry name" value="Bactericidal_perm-incr_a/b_dom"/>
</dbReference>
<feature type="signal peptide" evidence="1">
    <location>
        <begin position="1"/>
        <end position="20"/>
    </location>
</feature>
<proteinExistence type="predicted"/>
<gene>
    <name evidence="3" type="primary">Bpifb4_0</name>
    <name evidence="3" type="ORF">AMAGUI_R13428</name>
</gene>